<comment type="catalytic activity">
    <reaction evidence="8 9">
        <text>2 H2O2 = O2 + 2 H2O</text>
        <dbReference type="Rhea" id="RHEA:20309"/>
        <dbReference type="ChEBI" id="CHEBI:15377"/>
        <dbReference type="ChEBI" id="CHEBI:15379"/>
        <dbReference type="ChEBI" id="CHEBI:16240"/>
        <dbReference type="EC" id="1.11.1.6"/>
    </reaction>
</comment>
<evidence type="ECO:0000256" key="9">
    <source>
        <dbReference type="RuleBase" id="RU000498"/>
    </source>
</evidence>
<protein>
    <recommendedName>
        <fullName evidence="9">Catalase</fullName>
        <ecNumber evidence="9">1.11.1.6</ecNumber>
    </recommendedName>
</protein>
<keyword evidence="5 9" id="KW-0560">Oxidoreductase</keyword>
<comment type="similarity">
    <text evidence="1 9">Belongs to the catalase family.</text>
</comment>
<dbReference type="InterPro" id="IPR024711">
    <property type="entry name" value="Catalase_clade1/3"/>
</dbReference>
<evidence type="ECO:0000256" key="7">
    <source>
        <dbReference type="ARBA" id="ARBA00023324"/>
    </source>
</evidence>
<dbReference type="Gene3D" id="2.40.180.10">
    <property type="entry name" value="Catalase core domain"/>
    <property type="match status" value="1"/>
</dbReference>
<keyword evidence="2 9" id="KW-0575">Peroxidase</keyword>
<evidence type="ECO:0000259" key="11">
    <source>
        <dbReference type="SMART" id="SM01060"/>
    </source>
</evidence>
<dbReference type="InterPro" id="IPR018028">
    <property type="entry name" value="Catalase"/>
</dbReference>
<keyword evidence="6 9" id="KW-0408">Iron</keyword>
<dbReference type="CDD" id="cd08156">
    <property type="entry name" value="catalase_clade_3"/>
    <property type="match status" value="1"/>
</dbReference>
<dbReference type="PANTHER" id="PTHR11465:SF9">
    <property type="entry name" value="CATALASE"/>
    <property type="match status" value="1"/>
</dbReference>
<dbReference type="InterPro" id="IPR024708">
    <property type="entry name" value="Catalase_AS"/>
</dbReference>
<keyword evidence="7 9" id="KW-0376">Hydrogen peroxide</keyword>
<dbReference type="PROSITE" id="PS51402">
    <property type="entry name" value="CATALASE_3"/>
    <property type="match status" value="1"/>
</dbReference>
<dbReference type="SMART" id="SM01060">
    <property type="entry name" value="Catalase"/>
    <property type="match status" value="1"/>
</dbReference>
<dbReference type="InterPro" id="IPR010582">
    <property type="entry name" value="Catalase_immune_responsive"/>
</dbReference>
<dbReference type="RefSeq" id="WP_188667380.1">
    <property type="nucleotide sequence ID" value="NZ_BMJI01000004.1"/>
</dbReference>
<dbReference type="PIRSF" id="PIRSF038928">
    <property type="entry name" value="Catalase_clade1-3"/>
    <property type="match status" value="1"/>
</dbReference>
<accession>A0ABQ1NYG7</accession>
<feature type="compositionally biased region" description="Polar residues" evidence="10">
    <location>
        <begin position="1"/>
        <end position="16"/>
    </location>
</feature>
<dbReference type="EMBL" id="BMJI01000004">
    <property type="protein sequence ID" value="GGC86672.1"/>
    <property type="molecule type" value="Genomic_DNA"/>
</dbReference>
<evidence type="ECO:0000256" key="8">
    <source>
        <dbReference type="ARBA" id="ARBA00049254"/>
    </source>
</evidence>
<dbReference type="Pfam" id="PF06628">
    <property type="entry name" value="Catalase-rel"/>
    <property type="match status" value="1"/>
</dbReference>
<comment type="caution">
    <text evidence="12">The sequence shown here is derived from an EMBL/GenBank/DDBJ whole genome shotgun (WGS) entry which is preliminary data.</text>
</comment>
<proteinExistence type="inferred from homology"/>
<dbReference type="SUPFAM" id="SSF56634">
    <property type="entry name" value="Heme-dependent catalase-like"/>
    <property type="match status" value="1"/>
</dbReference>
<evidence type="ECO:0000256" key="2">
    <source>
        <dbReference type="ARBA" id="ARBA00022559"/>
    </source>
</evidence>
<dbReference type="InterPro" id="IPR040333">
    <property type="entry name" value="Catalase_3"/>
</dbReference>
<dbReference type="PRINTS" id="PR00067">
    <property type="entry name" value="CATALASE"/>
</dbReference>
<gene>
    <name evidence="12" type="ORF">GCM10011512_11970</name>
</gene>
<evidence type="ECO:0000256" key="1">
    <source>
        <dbReference type="ARBA" id="ARBA00005329"/>
    </source>
</evidence>
<evidence type="ECO:0000256" key="6">
    <source>
        <dbReference type="ARBA" id="ARBA00023004"/>
    </source>
</evidence>
<feature type="region of interest" description="Disordered" evidence="10">
    <location>
        <begin position="1"/>
        <end position="26"/>
    </location>
</feature>
<evidence type="ECO:0000256" key="10">
    <source>
        <dbReference type="SAM" id="MobiDB-lite"/>
    </source>
</evidence>
<dbReference type="InterPro" id="IPR011614">
    <property type="entry name" value="Catalase_core"/>
</dbReference>
<dbReference type="PANTHER" id="PTHR11465">
    <property type="entry name" value="CATALASE"/>
    <property type="match status" value="1"/>
</dbReference>
<dbReference type="PROSITE" id="PS00438">
    <property type="entry name" value="CATALASE_2"/>
    <property type="match status" value="1"/>
</dbReference>
<organism evidence="12 13">
    <name type="scientific">Tersicoccus solisilvae</name>
    <dbReference type="NCBI Taxonomy" id="1882339"/>
    <lineage>
        <taxon>Bacteria</taxon>
        <taxon>Bacillati</taxon>
        <taxon>Actinomycetota</taxon>
        <taxon>Actinomycetes</taxon>
        <taxon>Micrococcales</taxon>
        <taxon>Micrococcaceae</taxon>
        <taxon>Tersicoccus</taxon>
    </lineage>
</organism>
<keyword evidence="13" id="KW-1185">Reference proteome</keyword>
<reference evidence="13" key="1">
    <citation type="journal article" date="2019" name="Int. J. Syst. Evol. Microbiol.">
        <title>The Global Catalogue of Microorganisms (GCM) 10K type strain sequencing project: providing services to taxonomists for standard genome sequencing and annotation.</title>
        <authorList>
            <consortium name="The Broad Institute Genomics Platform"/>
            <consortium name="The Broad Institute Genome Sequencing Center for Infectious Disease"/>
            <person name="Wu L."/>
            <person name="Ma J."/>
        </authorList>
    </citation>
    <scope>NUCLEOTIDE SEQUENCE [LARGE SCALE GENOMIC DNA]</scope>
    <source>
        <strain evidence="13">CGMCC 1.15480</strain>
    </source>
</reference>
<keyword evidence="3 9" id="KW-0349">Heme</keyword>
<evidence type="ECO:0000256" key="3">
    <source>
        <dbReference type="ARBA" id="ARBA00022617"/>
    </source>
</evidence>
<evidence type="ECO:0000256" key="5">
    <source>
        <dbReference type="ARBA" id="ARBA00023002"/>
    </source>
</evidence>
<dbReference type="EC" id="1.11.1.6" evidence="9"/>
<dbReference type="Pfam" id="PF00199">
    <property type="entry name" value="Catalase"/>
    <property type="match status" value="1"/>
</dbReference>
<evidence type="ECO:0000313" key="13">
    <source>
        <dbReference type="Proteomes" id="UP000597761"/>
    </source>
</evidence>
<evidence type="ECO:0000313" key="12">
    <source>
        <dbReference type="EMBL" id="GGC86672.1"/>
    </source>
</evidence>
<dbReference type="Proteomes" id="UP000597761">
    <property type="component" value="Unassembled WGS sequence"/>
</dbReference>
<evidence type="ECO:0000256" key="4">
    <source>
        <dbReference type="ARBA" id="ARBA00022723"/>
    </source>
</evidence>
<dbReference type="InterPro" id="IPR002226">
    <property type="entry name" value="Catalase_haem_BS"/>
</dbReference>
<sequence length="501" mass="56601">MTTTPRETGSYTTANNGAPVASDNESLTVGADGPVVLHDHYLVEKLAQFNRERVPERVVHAKGGGAFGVFTTTEDVSPYTRAALFQPNTTTEMVARFSTVAGEQGSPDTWRDPRGFALKFYTSEGNYDLVGNNTPVFFIKDGIKFPDFIHSQKRLPGSALRDNDMQWDFWSLRPESSHQVTWLMGDRGIPKTWRHMDGFGSHTYQWINAAGERFWVKYHFQTNQGNEYLTPEEAERLAGVDADAHRRDLFDAIERGEFPSWTLYVQVMPYEDAKTYRFNPFDLTKVWPHGDYPLIKVGTMTLNRNPQNFHAQIEQLALEPSNFVPGIATSPDKMLLARIFSYADAHRYRIGANYQDLPVNYPKNAQVNSYSKEGPMRYTFNDPQVPVYAPNSFGGPHAAPERAAESNGWDADGELVRAAATLHPEDDDVTQPRNLYRHVLDAQAQERLVHNIAGHIAGVRSADIRERAFQYWENIDPELGSRVRHAYAEAQAEQDQPVATV</sequence>
<dbReference type="InterPro" id="IPR020835">
    <property type="entry name" value="Catalase_sf"/>
</dbReference>
<keyword evidence="4 9" id="KW-0479">Metal-binding</keyword>
<name>A0ABQ1NYG7_9MICC</name>
<feature type="domain" description="Catalase core" evidence="11">
    <location>
        <begin position="13"/>
        <end position="397"/>
    </location>
</feature>
<dbReference type="PROSITE" id="PS00437">
    <property type="entry name" value="CATALASE_1"/>
    <property type="match status" value="1"/>
</dbReference>